<comment type="caution">
    <text evidence="1">The sequence shown here is derived from an EMBL/GenBank/DDBJ whole genome shotgun (WGS) entry which is preliminary data.</text>
</comment>
<dbReference type="AlphaFoldDB" id="A0A0L6JPR8"/>
<dbReference type="Proteomes" id="UP000036923">
    <property type="component" value="Unassembled WGS sequence"/>
</dbReference>
<name>A0A0L6JPR8_9FIRM</name>
<sequence>MMAMYTEYDALVIDKDAVIKYLTNFNIKGSTVNGFEL</sequence>
<evidence type="ECO:0000313" key="1">
    <source>
        <dbReference type="EMBL" id="KNY27372.1"/>
    </source>
</evidence>
<accession>A0A0L6JPR8</accession>
<protein>
    <submittedName>
        <fullName evidence="1">Uncharacterized protein</fullName>
    </submittedName>
</protein>
<evidence type="ECO:0000313" key="2">
    <source>
        <dbReference type="Proteomes" id="UP000036923"/>
    </source>
</evidence>
<reference evidence="2" key="1">
    <citation type="submission" date="2015-07" db="EMBL/GenBank/DDBJ databases">
        <title>Near-Complete Genome Sequence of the Cellulolytic Bacterium Bacteroides (Pseudobacteroides) cellulosolvens ATCC 35603.</title>
        <authorList>
            <person name="Dassa B."/>
            <person name="Utturkar S.M."/>
            <person name="Klingeman D.M."/>
            <person name="Hurt R.A."/>
            <person name="Keller M."/>
            <person name="Xu J."/>
            <person name="Reddy Y.H.K."/>
            <person name="Borovok I."/>
            <person name="Grinberg I.R."/>
            <person name="Lamed R."/>
            <person name="Zhivin O."/>
            <person name="Bayer E.A."/>
            <person name="Brown S.D."/>
        </authorList>
    </citation>
    <scope>NUCLEOTIDE SEQUENCE [LARGE SCALE GENOMIC DNA]</scope>
    <source>
        <strain evidence="2">DSM 2933</strain>
    </source>
</reference>
<organism evidence="1 2">
    <name type="scientific">Pseudobacteroides cellulosolvens ATCC 35603 = DSM 2933</name>
    <dbReference type="NCBI Taxonomy" id="398512"/>
    <lineage>
        <taxon>Bacteria</taxon>
        <taxon>Bacillati</taxon>
        <taxon>Bacillota</taxon>
        <taxon>Clostridia</taxon>
        <taxon>Eubacteriales</taxon>
        <taxon>Oscillospiraceae</taxon>
        <taxon>Pseudobacteroides</taxon>
    </lineage>
</organism>
<gene>
    <name evidence="1" type="ORF">Bccel_2643</name>
</gene>
<dbReference type="STRING" id="398512.Bccel_2643"/>
<proteinExistence type="predicted"/>
<keyword evidence="2" id="KW-1185">Reference proteome</keyword>
<dbReference type="EMBL" id="LGTC01000001">
    <property type="protein sequence ID" value="KNY27372.1"/>
    <property type="molecule type" value="Genomic_DNA"/>
</dbReference>